<gene>
    <name evidence="1" type="ORF">F1189_29115</name>
</gene>
<dbReference type="Proteomes" id="UP000325255">
    <property type="component" value="Unassembled WGS sequence"/>
</dbReference>
<sequence length="161" mass="18440">MKADPLRVSADATYHGHIAEKHWARYLTAVEEDVVLDAHRQVARSSAVLTIGAAGGRWSMLFAARGWQLICGRHLQFRLQGEVGFDGYSTCYGTWRRWKTRLRQRGFEILREEGLCWMLFSRESDLPLTSPLIALKRHLGLWRLPNVNPWAVFLARKHAGA</sequence>
<comment type="caution">
    <text evidence="1">The sequence shown here is derived from an EMBL/GenBank/DDBJ whole genome shotgun (WGS) entry which is preliminary data.</text>
</comment>
<name>A0A5M6IJK0_9PROT</name>
<protein>
    <recommendedName>
        <fullName evidence="3">Class I SAM-dependent methyltransferase</fullName>
    </recommendedName>
</protein>
<organism evidence="1 2">
    <name type="scientific">Rhodovastum atsumiense</name>
    <dbReference type="NCBI Taxonomy" id="504468"/>
    <lineage>
        <taxon>Bacteria</taxon>
        <taxon>Pseudomonadati</taxon>
        <taxon>Pseudomonadota</taxon>
        <taxon>Alphaproteobacteria</taxon>
        <taxon>Acetobacterales</taxon>
        <taxon>Acetobacteraceae</taxon>
        <taxon>Rhodovastum</taxon>
    </lineage>
</organism>
<evidence type="ECO:0000313" key="2">
    <source>
        <dbReference type="Proteomes" id="UP000325255"/>
    </source>
</evidence>
<proteinExistence type="predicted"/>
<accession>A0A5M6IJK0</accession>
<reference evidence="1 2" key="1">
    <citation type="submission" date="2019-09" db="EMBL/GenBank/DDBJ databases">
        <title>Genome sequence of Rhodovastum atsumiense, a diverse member of the Acetobacteraceae family of non-sulfur purple photosynthetic bacteria.</title>
        <authorList>
            <person name="Meyer T."/>
            <person name="Kyndt J."/>
        </authorList>
    </citation>
    <scope>NUCLEOTIDE SEQUENCE [LARGE SCALE GENOMIC DNA]</scope>
    <source>
        <strain evidence="1 2">DSM 21279</strain>
    </source>
</reference>
<dbReference type="RefSeq" id="WP_150045384.1">
    <property type="nucleotide sequence ID" value="NZ_OW485603.1"/>
</dbReference>
<dbReference type="EMBL" id="VWPK01000083">
    <property type="protein sequence ID" value="KAA5608430.1"/>
    <property type="molecule type" value="Genomic_DNA"/>
</dbReference>
<keyword evidence="2" id="KW-1185">Reference proteome</keyword>
<dbReference type="OrthoDB" id="9786503at2"/>
<evidence type="ECO:0008006" key="3">
    <source>
        <dbReference type="Google" id="ProtNLM"/>
    </source>
</evidence>
<evidence type="ECO:0000313" key="1">
    <source>
        <dbReference type="EMBL" id="KAA5608430.1"/>
    </source>
</evidence>
<dbReference type="AlphaFoldDB" id="A0A5M6IJK0"/>